<evidence type="ECO:0000256" key="1">
    <source>
        <dbReference type="SAM" id="MobiDB-lite"/>
    </source>
</evidence>
<feature type="domain" description="CHAT" evidence="2">
    <location>
        <begin position="898"/>
        <end position="1166"/>
    </location>
</feature>
<protein>
    <recommendedName>
        <fullName evidence="2">CHAT domain-containing protein</fullName>
    </recommendedName>
</protein>
<keyword evidence="4" id="KW-1185">Reference proteome</keyword>
<feature type="compositionally biased region" description="Basic and acidic residues" evidence="1">
    <location>
        <begin position="836"/>
        <end position="858"/>
    </location>
</feature>
<evidence type="ECO:0000259" key="2">
    <source>
        <dbReference type="Pfam" id="PF12770"/>
    </source>
</evidence>
<dbReference type="Gene3D" id="1.25.40.10">
    <property type="entry name" value="Tetratricopeptide repeat domain"/>
    <property type="match status" value="1"/>
</dbReference>
<name>A0A4S4KAR0_9APHY</name>
<proteinExistence type="predicted"/>
<feature type="region of interest" description="Disordered" evidence="1">
    <location>
        <begin position="834"/>
        <end position="859"/>
    </location>
</feature>
<dbReference type="InterPro" id="IPR024983">
    <property type="entry name" value="CHAT_dom"/>
</dbReference>
<organism evidence="3 4">
    <name type="scientific">Hermanssonia centrifuga</name>
    <dbReference type="NCBI Taxonomy" id="98765"/>
    <lineage>
        <taxon>Eukaryota</taxon>
        <taxon>Fungi</taxon>
        <taxon>Dikarya</taxon>
        <taxon>Basidiomycota</taxon>
        <taxon>Agaricomycotina</taxon>
        <taxon>Agaricomycetes</taxon>
        <taxon>Polyporales</taxon>
        <taxon>Meruliaceae</taxon>
        <taxon>Hermanssonia</taxon>
    </lineage>
</organism>
<evidence type="ECO:0000313" key="3">
    <source>
        <dbReference type="EMBL" id="THG94983.1"/>
    </source>
</evidence>
<dbReference type="SUPFAM" id="SSF81901">
    <property type="entry name" value="HCP-like"/>
    <property type="match status" value="1"/>
</dbReference>
<reference evidence="3 4" key="1">
    <citation type="submission" date="2019-02" db="EMBL/GenBank/DDBJ databases">
        <title>Genome sequencing of the rare red list fungi Phlebia centrifuga.</title>
        <authorList>
            <person name="Buettner E."/>
            <person name="Kellner H."/>
        </authorList>
    </citation>
    <scope>NUCLEOTIDE SEQUENCE [LARGE SCALE GENOMIC DNA]</scope>
    <source>
        <strain evidence="3 4">DSM 108282</strain>
    </source>
</reference>
<dbReference type="EMBL" id="SGPJ01000370">
    <property type="protein sequence ID" value="THG94983.1"/>
    <property type="molecule type" value="Genomic_DNA"/>
</dbReference>
<comment type="caution">
    <text evidence="3">The sequence shown here is derived from an EMBL/GenBank/DDBJ whole genome shotgun (WGS) entry which is preliminary data.</text>
</comment>
<accession>A0A4S4KAR0</accession>
<dbReference type="AlphaFoldDB" id="A0A4S4KAR0"/>
<evidence type="ECO:0000313" key="4">
    <source>
        <dbReference type="Proteomes" id="UP000309038"/>
    </source>
</evidence>
<gene>
    <name evidence="3" type="ORF">EW026_g6581</name>
</gene>
<dbReference type="Proteomes" id="UP000309038">
    <property type="component" value="Unassembled WGS sequence"/>
</dbReference>
<sequence>MTLHLVATVKKSPEDAAHRILLQVDLDFLPDRDLSQRTEVDRAAPFDEEVGEAWKNPLQLSGHNGESIPTHGLRWRNYVQQLRAIAWDDQPETELKLEWRKGLTSGRGTRHGTFPVILSSACLLDILPFCVEANLETLGHQAVDITVHAPAEYSQLDLTDLCGQLGVELCAQYDAGSVPVDSNYAIFFHWVAVNLSDGDRESRILALNDFTVSFQRRFQVSHEKLDLSEGLYLVLRALSLCDREHKLHIKLVDNLATWICRGIEQFGITDQLEQAIQWCRDNVLTHPPEHAGLLNLIGSIFTTRFNALGERRDLEAVIPLLRKAVENAEGETRIDAMCDLALHLRFRFSLFRVTEDLDEALQLCRQGLSMISEDSADVPRFLRCLSLISRDMDHLDEAIDTLREAEKLCVTGTQLHVEILQELSRYLVHRWQRLGLKTDVDEADRVHRKALELLPPGQEQDRAFLLLDAAKILSNRSEGTSRIDEVISVQQEALALLHENTFRHLGHAALAESLLLRFSARQDPEDAAEALKNITEAIKITDTGNGLMHRAHYLALIAEIYIEPNTPHHDFTTAYRYLQACLDDTHCDAQARLTFMSHALRRLAKSFGTAANPYTGFFNPELVDLHVKAVRLLPEIAYLGLDIKSRLQALRVFDGIVNDASVMCGSVNRNVEALEIIEEGRGIFWTQSLHLRTALYDLPESLSERLRNASRQLEAGSYGTEGVSATGDSRRIAELDVVHRRRIGEDFSALIEEVRAIPQYENFLKPAPLDLLAFAAEKGPVIVLVSHGFKCFAHCLFKLDGDGVDSNFKLLQVPLDQIKKESLERMSFMLTSANEQSRKARRSQEGESEFSEMRDAGERGGPSWTDFVCELADTGEGTQDPMGASCQADFRRDASQASGRDRPRLWWCPTGEFAFLPIHAAGDYTKTGQSCSDYVVSSYTPSLSVLINARRTFEPLVRNKVKALLAAVPRPFKGDSLQGVVSELQQIVDVVPSYCQLPLPTEDDALHGPQAGATVKTILEKLPETSILHLASHGIQDDSSPLESGFIMRDGMLTISKLMPLPLPGAFLAFLSACETAKGDDEGSDQTIHLAATMLFAGFKSVVGTMWLMNDEDGPRVAKTVYEQLFAGEDELLDPDAVPYALDDATRKLREQGLSPSRWAQYIHLGM</sequence>
<dbReference type="InterPro" id="IPR011990">
    <property type="entry name" value="TPR-like_helical_dom_sf"/>
</dbReference>
<dbReference type="Pfam" id="PF12770">
    <property type="entry name" value="CHAT"/>
    <property type="match status" value="1"/>
</dbReference>